<dbReference type="InterPro" id="IPR027417">
    <property type="entry name" value="P-loop_NTPase"/>
</dbReference>
<dbReference type="SUPFAM" id="SSF52540">
    <property type="entry name" value="P-loop containing nucleoside triphosphate hydrolases"/>
    <property type="match status" value="1"/>
</dbReference>
<dbReference type="Proteomes" id="UP000615026">
    <property type="component" value="Unassembled WGS sequence"/>
</dbReference>
<organism evidence="1 2">
    <name type="scientific">Leptolyngbya cf. ectocarpi LEGE 11479</name>
    <dbReference type="NCBI Taxonomy" id="1828722"/>
    <lineage>
        <taxon>Bacteria</taxon>
        <taxon>Bacillati</taxon>
        <taxon>Cyanobacteriota</taxon>
        <taxon>Cyanophyceae</taxon>
        <taxon>Leptolyngbyales</taxon>
        <taxon>Leptolyngbyaceae</taxon>
        <taxon>Leptolyngbya group</taxon>
        <taxon>Leptolyngbya</taxon>
    </lineage>
</organism>
<dbReference type="AlphaFoldDB" id="A0A929FAW7"/>
<proteinExistence type="predicted"/>
<sequence>MALFKHQLQLYLNFVRSKSNQASRQFIIFGRGRSGSTALVSLLDCLPEVCCDGEILAQPILWPQLYLKACAAQACETVYGCKVLSYQLRDIQNIQQGSNFLHELSHSGVRILYLRRENLLNHAISNIRARSFGFHQNRTAKSFRTNKIYVDPKTVVNWIEKSQCLWEYEASLLRDIPHLPLTYERNLASEAQHQTTIDAICDYLSIDSKPVFSQYQKVSPQTLQASVENYDELVDYLKSTPYHRYLETYPALSMAAR</sequence>
<protein>
    <recommendedName>
        <fullName evidence="3">Sulfotransferase</fullName>
    </recommendedName>
</protein>
<gene>
    <name evidence="1" type="ORF">IQ260_18615</name>
</gene>
<comment type="caution">
    <text evidence="1">The sequence shown here is derived from an EMBL/GenBank/DDBJ whole genome shotgun (WGS) entry which is preliminary data.</text>
</comment>
<dbReference type="Gene3D" id="3.40.50.300">
    <property type="entry name" value="P-loop containing nucleotide triphosphate hydrolases"/>
    <property type="match status" value="1"/>
</dbReference>
<evidence type="ECO:0000313" key="1">
    <source>
        <dbReference type="EMBL" id="MBE9068662.1"/>
    </source>
</evidence>
<dbReference type="EMBL" id="JADEXP010000189">
    <property type="protein sequence ID" value="MBE9068662.1"/>
    <property type="molecule type" value="Genomic_DNA"/>
</dbReference>
<name>A0A929FAW7_LEPEC</name>
<keyword evidence="2" id="KW-1185">Reference proteome</keyword>
<evidence type="ECO:0000313" key="2">
    <source>
        <dbReference type="Proteomes" id="UP000615026"/>
    </source>
</evidence>
<evidence type="ECO:0008006" key="3">
    <source>
        <dbReference type="Google" id="ProtNLM"/>
    </source>
</evidence>
<dbReference type="RefSeq" id="WP_193994600.1">
    <property type="nucleotide sequence ID" value="NZ_JADEXP010000189.1"/>
</dbReference>
<reference evidence="1" key="1">
    <citation type="submission" date="2020-10" db="EMBL/GenBank/DDBJ databases">
        <authorList>
            <person name="Castelo-Branco R."/>
            <person name="Eusebio N."/>
            <person name="Adriana R."/>
            <person name="Vieira A."/>
            <person name="Brugerolle De Fraissinette N."/>
            <person name="Rezende De Castro R."/>
            <person name="Schneider M.P."/>
            <person name="Vasconcelos V."/>
            <person name="Leao P.N."/>
        </authorList>
    </citation>
    <scope>NUCLEOTIDE SEQUENCE</scope>
    <source>
        <strain evidence="1">LEGE 11479</strain>
    </source>
</reference>
<accession>A0A929FAW7</accession>